<evidence type="ECO:0000313" key="2">
    <source>
        <dbReference type="Proteomes" id="UP000504637"/>
    </source>
</evidence>
<dbReference type="Proteomes" id="UP000504637">
    <property type="component" value="Unplaced"/>
</dbReference>
<keyword evidence="2" id="KW-1185">Reference proteome</keyword>
<evidence type="ECO:0000256" key="1">
    <source>
        <dbReference type="SAM" id="MobiDB-lite"/>
    </source>
</evidence>
<dbReference type="GeneID" id="54357268"/>
<accession>A0A6J3MC65</accession>
<reference evidence="3" key="2">
    <citation type="submission" date="2020-04" db="EMBL/GenBank/DDBJ databases">
        <authorList>
            <consortium name="NCBI Genome Project"/>
        </authorList>
    </citation>
    <scope>NUCLEOTIDE SEQUENCE</scope>
    <source>
        <strain evidence="3">CBS 342.82</strain>
    </source>
</reference>
<gene>
    <name evidence="3" type="ORF">K489DRAFT_182205</name>
</gene>
<feature type="compositionally biased region" description="Polar residues" evidence="1">
    <location>
        <begin position="68"/>
        <end position="86"/>
    </location>
</feature>
<reference evidence="3" key="1">
    <citation type="submission" date="2020-01" db="EMBL/GenBank/DDBJ databases">
        <authorList>
            <consortium name="DOE Joint Genome Institute"/>
            <person name="Haridas S."/>
            <person name="Albert R."/>
            <person name="Binder M."/>
            <person name="Bloem J."/>
            <person name="Labutti K."/>
            <person name="Salamov A."/>
            <person name="Andreopoulos B."/>
            <person name="Baker S.E."/>
            <person name="Barry K."/>
            <person name="Bills G."/>
            <person name="Bluhm B.H."/>
            <person name="Cannon C."/>
            <person name="Castanera R."/>
            <person name="Culley D.E."/>
            <person name="Daum C."/>
            <person name="Ezra D."/>
            <person name="Gonzalez J.B."/>
            <person name="Henrissat B."/>
            <person name="Kuo A."/>
            <person name="Liang C."/>
            <person name="Lipzen A."/>
            <person name="Lutzoni F."/>
            <person name="Magnuson J."/>
            <person name="Mondo S."/>
            <person name="Nolan M."/>
            <person name="Ohm R."/>
            <person name="Pangilinan J."/>
            <person name="Park H.-J."/>
            <person name="Ramirez L."/>
            <person name="Alfaro M."/>
            <person name="Sun H."/>
            <person name="Tritt A."/>
            <person name="Yoshinaga Y."/>
            <person name="Zwiers L.-H."/>
            <person name="Turgeon B.G."/>
            <person name="Goodwin S.B."/>
            <person name="Spatafora J.W."/>
            <person name="Crous P.W."/>
            <person name="Grigoriev I.V."/>
        </authorList>
    </citation>
    <scope>NUCLEOTIDE SEQUENCE</scope>
    <source>
        <strain evidence="3">CBS 342.82</strain>
    </source>
</reference>
<reference evidence="3" key="3">
    <citation type="submission" date="2025-08" db="UniProtKB">
        <authorList>
            <consortium name="RefSeq"/>
        </authorList>
    </citation>
    <scope>IDENTIFICATION</scope>
    <source>
        <strain evidence="3">CBS 342.82</strain>
    </source>
</reference>
<sequence length="176" mass="19870">MIVYVDMAQAWAVAPARVPSPNEPMSPSSKKHLPKSATPHINAANATRPDERERTKTTDRDRRDSSRQNKASGSVGCNGQRNTSRGDASHGTAEDARRRTTMDGHMLVSQGSSSHYQYMWRMRAESRRAWYSLYMLQRVLLSLAGGRKNRVGEHRHLADFPSQMMACRDERAVELD</sequence>
<dbReference type="RefSeq" id="XP_033461458.1">
    <property type="nucleotide sequence ID" value="XM_033599469.1"/>
</dbReference>
<feature type="compositionally biased region" description="Basic and acidic residues" evidence="1">
    <location>
        <begin position="48"/>
        <end position="67"/>
    </location>
</feature>
<feature type="region of interest" description="Disordered" evidence="1">
    <location>
        <begin position="17"/>
        <end position="99"/>
    </location>
</feature>
<evidence type="ECO:0000313" key="3">
    <source>
        <dbReference type="RefSeq" id="XP_033461458.1"/>
    </source>
</evidence>
<protein>
    <submittedName>
        <fullName evidence="3">Uncharacterized protein</fullName>
    </submittedName>
</protein>
<dbReference type="AlphaFoldDB" id="A0A6J3MC65"/>
<name>A0A6J3MC65_9PEZI</name>
<proteinExistence type="predicted"/>
<organism evidence="3">
    <name type="scientific">Dissoconium aciculare CBS 342.82</name>
    <dbReference type="NCBI Taxonomy" id="1314786"/>
    <lineage>
        <taxon>Eukaryota</taxon>
        <taxon>Fungi</taxon>
        <taxon>Dikarya</taxon>
        <taxon>Ascomycota</taxon>
        <taxon>Pezizomycotina</taxon>
        <taxon>Dothideomycetes</taxon>
        <taxon>Dothideomycetidae</taxon>
        <taxon>Mycosphaerellales</taxon>
        <taxon>Dissoconiaceae</taxon>
        <taxon>Dissoconium</taxon>
    </lineage>
</organism>